<keyword evidence="7 14" id="KW-0812">Transmembrane</keyword>
<accession>A0ABT4EMS2</accession>
<evidence type="ECO:0000256" key="1">
    <source>
        <dbReference type="ARBA" id="ARBA00000085"/>
    </source>
</evidence>
<feature type="transmembrane region" description="Helical" evidence="14">
    <location>
        <begin position="40"/>
        <end position="60"/>
    </location>
</feature>
<dbReference type="Proteomes" id="UP001527052">
    <property type="component" value="Unassembled WGS sequence"/>
</dbReference>
<dbReference type="PANTHER" id="PTHR45453">
    <property type="entry name" value="PHOSPHATE REGULON SENSOR PROTEIN PHOR"/>
    <property type="match status" value="1"/>
</dbReference>
<dbReference type="Pfam" id="PF02518">
    <property type="entry name" value="HATPase_c"/>
    <property type="match status" value="1"/>
</dbReference>
<sequence length="327" mass="37950">MGWKLFLRDYASFIVFQFLLVGFIMVLYWLDGFRNVDTAIYSFCISLVLLTSFLLIRYLMRQRYLLKISQLPKTMEDVLQKNAKTPEAVQAEKYMHELYRLYKHELQSLYAGQKRHDQFINQWVHQMKTPISVIELLLQDERPLDKKNVQEEIDRLRRGLDMVLVNARLENFEEDMQVEQVTLKTIVTATVNENKRLFITKRVFPEIHIEDDIIVASDSKWLRFIIGQFVTNAVKYTFEANKKIVISAIKKNDYVQLSIRDEGIGIPASDLSRVTKAFFTGENGRKTGESTGMGLYLAKEICGRLGHELNITSEVGKGTIVTVTFTN</sequence>
<dbReference type="CDD" id="cd00082">
    <property type="entry name" value="HisKA"/>
    <property type="match status" value="1"/>
</dbReference>
<evidence type="ECO:0000313" key="17">
    <source>
        <dbReference type="Proteomes" id="UP001527052"/>
    </source>
</evidence>
<evidence type="ECO:0000259" key="15">
    <source>
        <dbReference type="PROSITE" id="PS50109"/>
    </source>
</evidence>
<feature type="domain" description="Histidine kinase" evidence="15">
    <location>
        <begin position="122"/>
        <end position="327"/>
    </location>
</feature>
<evidence type="ECO:0000256" key="13">
    <source>
        <dbReference type="ARBA" id="ARBA00023136"/>
    </source>
</evidence>
<comment type="subcellular location">
    <subcellularLocation>
        <location evidence="2">Cell membrane</location>
        <topology evidence="2">Multi-pass membrane protein</topology>
    </subcellularLocation>
</comment>
<dbReference type="PRINTS" id="PR00344">
    <property type="entry name" value="BCTRLSENSOR"/>
</dbReference>
<keyword evidence="8" id="KW-0547">Nucleotide-binding</keyword>
<evidence type="ECO:0000256" key="3">
    <source>
        <dbReference type="ARBA" id="ARBA00012438"/>
    </source>
</evidence>
<organism evidence="16 17">
    <name type="scientific">Lysinibacillus xylanilyticus</name>
    <dbReference type="NCBI Taxonomy" id="582475"/>
    <lineage>
        <taxon>Bacteria</taxon>
        <taxon>Bacillati</taxon>
        <taxon>Bacillota</taxon>
        <taxon>Bacilli</taxon>
        <taxon>Bacillales</taxon>
        <taxon>Bacillaceae</taxon>
        <taxon>Lysinibacillus</taxon>
    </lineage>
</organism>
<evidence type="ECO:0000256" key="5">
    <source>
        <dbReference type="ARBA" id="ARBA00022553"/>
    </source>
</evidence>
<name>A0ABT4EMS2_9BACI</name>
<evidence type="ECO:0000256" key="8">
    <source>
        <dbReference type="ARBA" id="ARBA00022741"/>
    </source>
</evidence>
<dbReference type="PANTHER" id="PTHR45453:SF2">
    <property type="entry name" value="HISTIDINE KINASE"/>
    <property type="match status" value="1"/>
</dbReference>
<dbReference type="RefSeq" id="WP_268635753.1">
    <property type="nucleotide sequence ID" value="NZ_JAMDLZ010000003.1"/>
</dbReference>
<dbReference type="SUPFAM" id="SSF55874">
    <property type="entry name" value="ATPase domain of HSP90 chaperone/DNA topoisomerase II/histidine kinase"/>
    <property type="match status" value="1"/>
</dbReference>
<dbReference type="Gene3D" id="3.30.565.10">
    <property type="entry name" value="Histidine kinase-like ATPase, C-terminal domain"/>
    <property type="match status" value="1"/>
</dbReference>
<evidence type="ECO:0000256" key="7">
    <source>
        <dbReference type="ARBA" id="ARBA00022692"/>
    </source>
</evidence>
<gene>
    <name evidence="16" type="ORF">M5W82_01140</name>
</gene>
<dbReference type="EMBL" id="JAMDLZ010000003">
    <property type="protein sequence ID" value="MCY9545539.1"/>
    <property type="molecule type" value="Genomic_DNA"/>
</dbReference>
<dbReference type="InterPro" id="IPR005467">
    <property type="entry name" value="His_kinase_dom"/>
</dbReference>
<dbReference type="SMART" id="SM00387">
    <property type="entry name" value="HATPase_c"/>
    <property type="match status" value="1"/>
</dbReference>
<proteinExistence type="predicted"/>
<evidence type="ECO:0000256" key="6">
    <source>
        <dbReference type="ARBA" id="ARBA00022679"/>
    </source>
</evidence>
<dbReference type="InterPro" id="IPR036890">
    <property type="entry name" value="HATPase_C_sf"/>
</dbReference>
<evidence type="ECO:0000256" key="2">
    <source>
        <dbReference type="ARBA" id="ARBA00004651"/>
    </source>
</evidence>
<keyword evidence="6" id="KW-0808">Transferase</keyword>
<evidence type="ECO:0000256" key="9">
    <source>
        <dbReference type="ARBA" id="ARBA00022777"/>
    </source>
</evidence>
<keyword evidence="10" id="KW-0067">ATP-binding</keyword>
<protein>
    <recommendedName>
        <fullName evidence="3">histidine kinase</fullName>
        <ecNumber evidence="3">2.7.13.3</ecNumber>
    </recommendedName>
</protein>
<evidence type="ECO:0000256" key="10">
    <source>
        <dbReference type="ARBA" id="ARBA00022840"/>
    </source>
</evidence>
<dbReference type="InterPro" id="IPR004358">
    <property type="entry name" value="Sig_transdc_His_kin-like_C"/>
</dbReference>
<reference evidence="16 17" key="1">
    <citation type="submission" date="2022-05" db="EMBL/GenBank/DDBJ databases">
        <title>Genome Sequencing of Bee-Associated Microbes.</title>
        <authorList>
            <person name="Dunlap C."/>
        </authorList>
    </citation>
    <scope>NUCLEOTIDE SEQUENCE [LARGE SCALE GENOMIC DNA]</scope>
    <source>
        <strain evidence="16 17">NRRL BD-083</strain>
    </source>
</reference>
<dbReference type="GO" id="GO:0016301">
    <property type="term" value="F:kinase activity"/>
    <property type="evidence" value="ECO:0007669"/>
    <property type="project" value="UniProtKB-KW"/>
</dbReference>
<dbReference type="EC" id="2.7.13.3" evidence="3"/>
<keyword evidence="13 14" id="KW-0472">Membrane</keyword>
<dbReference type="InterPro" id="IPR003661">
    <property type="entry name" value="HisK_dim/P_dom"/>
</dbReference>
<dbReference type="InterPro" id="IPR003594">
    <property type="entry name" value="HATPase_dom"/>
</dbReference>
<comment type="caution">
    <text evidence="16">The sequence shown here is derived from an EMBL/GenBank/DDBJ whole genome shotgun (WGS) entry which is preliminary data.</text>
</comment>
<dbReference type="PROSITE" id="PS50109">
    <property type="entry name" value="HIS_KIN"/>
    <property type="match status" value="1"/>
</dbReference>
<evidence type="ECO:0000313" key="16">
    <source>
        <dbReference type="EMBL" id="MCY9545539.1"/>
    </source>
</evidence>
<evidence type="ECO:0000256" key="14">
    <source>
        <dbReference type="SAM" id="Phobius"/>
    </source>
</evidence>
<feature type="transmembrane region" description="Helical" evidence="14">
    <location>
        <begin position="7"/>
        <end position="28"/>
    </location>
</feature>
<comment type="catalytic activity">
    <reaction evidence="1">
        <text>ATP + protein L-histidine = ADP + protein N-phospho-L-histidine.</text>
        <dbReference type="EC" id="2.7.13.3"/>
    </reaction>
</comment>
<keyword evidence="12" id="KW-0902">Two-component regulatory system</keyword>
<keyword evidence="11 14" id="KW-1133">Transmembrane helix</keyword>
<dbReference type="InterPro" id="IPR050351">
    <property type="entry name" value="BphY/WalK/GraS-like"/>
</dbReference>
<keyword evidence="9 16" id="KW-0418">Kinase</keyword>
<evidence type="ECO:0000256" key="12">
    <source>
        <dbReference type="ARBA" id="ARBA00023012"/>
    </source>
</evidence>
<evidence type="ECO:0000256" key="4">
    <source>
        <dbReference type="ARBA" id="ARBA00022475"/>
    </source>
</evidence>
<keyword evidence="4" id="KW-1003">Cell membrane</keyword>
<keyword evidence="5" id="KW-0597">Phosphoprotein</keyword>
<keyword evidence="17" id="KW-1185">Reference proteome</keyword>
<evidence type="ECO:0000256" key="11">
    <source>
        <dbReference type="ARBA" id="ARBA00022989"/>
    </source>
</evidence>